<dbReference type="InterPro" id="IPR003719">
    <property type="entry name" value="Phenazine_PhzF-like"/>
</dbReference>
<dbReference type="SUPFAM" id="SSF54506">
    <property type="entry name" value="Diaminopimelate epimerase-like"/>
    <property type="match status" value="1"/>
</dbReference>
<dbReference type="GO" id="GO:0005737">
    <property type="term" value="C:cytoplasm"/>
    <property type="evidence" value="ECO:0007669"/>
    <property type="project" value="TreeGrafter"/>
</dbReference>
<organism evidence="3 4">
    <name type="scientific">Pseudoxanthomonas composti</name>
    <dbReference type="NCBI Taxonomy" id="2137479"/>
    <lineage>
        <taxon>Bacteria</taxon>
        <taxon>Pseudomonadati</taxon>
        <taxon>Pseudomonadota</taxon>
        <taxon>Gammaproteobacteria</taxon>
        <taxon>Lysobacterales</taxon>
        <taxon>Lysobacteraceae</taxon>
        <taxon>Pseudoxanthomonas</taxon>
    </lineage>
</organism>
<comment type="similarity">
    <text evidence="1">Belongs to the PhzF family.</text>
</comment>
<protein>
    <submittedName>
        <fullName evidence="3">PhzF family phenazine biosynthesis protein</fullName>
    </submittedName>
</protein>
<dbReference type="EMBL" id="SAWZ01000001">
    <property type="protein sequence ID" value="RXR08577.1"/>
    <property type="molecule type" value="Genomic_DNA"/>
</dbReference>
<accession>A0A4Q1JZI9</accession>
<dbReference type="PANTHER" id="PTHR13774">
    <property type="entry name" value="PHENAZINE BIOSYNTHESIS PROTEIN"/>
    <property type="match status" value="1"/>
</dbReference>
<dbReference type="OrthoDB" id="9788221at2"/>
<dbReference type="NCBIfam" id="TIGR00654">
    <property type="entry name" value="PhzF_family"/>
    <property type="match status" value="1"/>
</dbReference>
<dbReference type="AlphaFoldDB" id="A0A4Q1JZI9"/>
<dbReference type="Proteomes" id="UP000289784">
    <property type="component" value="Unassembled WGS sequence"/>
</dbReference>
<evidence type="ECO:0000313" key="3">
    <source>
        <dbReference type="EMBL" id="RXR08577.1"/>
    </source>
</evidence>
<dbReference type="PANTHER" id="PTHR13774:SF32">
    <property type="entry name" value="ANTISENSE-ENHANCING SEQUENCE 1"/>
    <property type="match status" value="1"/>
</dbReference>
<evidence type="ECO:0000256" key="2">
    <source>
        <dbReference type="PIRSR" id="PIRSR016184-1"/>
    </source>
</evidence>
<gene>
    <name evidence="3" type="ORF">EPA99_01795</name>
</gene>
<reference evidence="3 4" key="1">
    <citation type="submission" date="2019-01" db="EMBL/GenBank/DDBJ databases">
        <title>Pseudoxanthomonas composti sp. nov., isolated from compost.</title>
        <authorList>
            <person name="Yang G."/>
        </authorList>
    </citation>
    <scope>NUCLEOTIDE SEQUENCE [LARGE SCALE GENOMIC DNA]</scope>
    <source>
        <strain evidence="3 4">GSS15</strain>
    </source>
</reference>
<dbReference type="Pfam" id="PF02567">
    <property type="entry name" value="PhzC-PhzF"/>
    <property type="match status" value="1"/>
</dbReference>
<dbReference type="PIRSF" id="PIRSF016184">
    <property type="entry name" value="PhzC_PhzF"/>
    <property type="match status" value="1"/>
</dbReference>
<keyword evidence="4" id="KW-1185">Reference proteome</keyword>
<evidence type="ECO:0000256" key="1">
    <source>
        <dbReference type="ARBA" id="ARBA00008270"/>
    </source>
</evidence>
<sequence length="289" mass="30181">MSTYRYLQLDVFAQTRGAGNALGVILDASDLHGQDMQDIAAWLNLPETVFLVPPPEGADLHIRIFTPRCELPFAGHPSVGAAWAAVHTGLARPRQGALLLGCAAGLLAVEIDGEGHGRRVSVRAPQATAQPSHGHQALLSAALEGVDTVGEAPTLWNNGPGWWLAELPDADAVAMLAPRFAEIAALSRASGAIGLAVFALTEMDGVVVRAFCPADAPATPEDPVTGSANACIAAWLHAQGRLPGADGGYVARQGMQVGREGRVHVRVDPDGAVWIGGQVRQVIDGTLDW</sequence>
<evidence type="ECO:0000313" key="4">
    <source>
        <dbReference type="Proteomes" id="UP000289784"/>
    </source>
</evidence>
<feature type="active site" evidence="2">
    <location>
        <position position="47"/>
    </location>
</feature>
<name>A0A4Q1JZI9_9GAMM</name>
<dbReference type="GO" id="GO:0016853">
    <property type="term" value="F:isomerase activity"/>
    <property type="evidence" value="ECO:0007669"/>
    <property type="project" value="TreeGrafter"/>
</dbReference>
<comment type="caution">
    <text evidence="3">The sequence shown here is derived from an EMBL/GenBank/DDBJ whole genome shotgun (WGS) entry which is preliminary data.</text>
</comment>
<dbReference type="Gene3D" id="3.10.310.10">
    <property type="entry name" value="Diaminopimelate Epimerase, Chain A, domain 1"/>
    <property type="match status" value="2"/>
</dbReference>
<dbReference type="RefSeq" id="WP_129469468.1">
    <property type="nucleotide sequence ID" value="NZ_SAWZ01000001.1"/>
</dbReference>
<proteinExistence type="inferred from homology"/>